<protein>
    <submittedName>
        <fullName evidence="4">Ankyrin repeat domain-containing protein</fullName>
    </submittedName>
</protein>
<accession>A0A851GIX5</accession>
<keyword evidence="1" id="KW-0677">Repeat</keyword>
<feature type="repeat" description="ANK" evidence="3">
    <location>
        <begin position="82"/>
        <end position="114"/>
    </location>
</feature>
<evidence type="ECO:0000313" key="5">
    <source>
        <dbReference type="Proteomes" id="UP000557872"/>
    </source>
</evidence>
<evidence type="ECO:0000256" key="2">
    <source>
        <dbReference type="ARBA" id="ARBA00023043"/>
    </source>
</evidence>
<proteinExistence type="predicted"/>
<gene>
    <name evidence="4" type="ORF">HW115_03195</name>
</gene>
<dbReference type="Pfam" id="PF12796">
    <property type="entry name" value="Ank_2"/>
    <property type="match status" value="1"/>
</dbReference>
<dbReference type="PANTHER" id="PTHR24171">
    <property type="entry name" value="ANKYRIN REPEAT DOMAIN-CONTAINING PROTEIN 39-RELATED"/>
    <property type="match status" value="1"/>
</dbReference>
<keyword evidence="5" id="KW-1185">Reference proteome</keyword>
<dbReference type="Gene3D" id="1.25.40.20">
    <property type="entry name" value="Ankyrin repeat-containing domain"/>
    <property type="match status" value="1"/>
</dbReference>
<dbReference type="SMART" id="SM00248">
    <property type="entry name" value="ANK"/>
    <property type="match status" value="3"/>
</dbReference>
<dbReference type="RefSeq" id="WP_178931116.1">
    <property type="nucleotide sequence ID" value="NZ_JACBAZ010000001.1"/>
</dbReference>
<dbReference type="EMBL" id="JACBAZ010000001">
    <property type="protein sequence ID" value="NWK54600.1"/>
    <property type="molecule type" value="Genomic_DNA"/>
</dbReference>
<organism evidence="4 5">
    <name type="scientific">Oceaniferula marina</name>
    <dbReference type="NCBI Taxonomy" id="2748318"/>
    <lineage>
        <taxon>Bacteria</taxon>
        <taxon>Pseudomonadati</taxon>
        <taxon>Verrucomicrobiota</taxon>
        <taxon>Verrucomicrobiia</taxon>
        <taxon>Verrucomicrobiales</taxon>
        <taxon>Verrucomicrobiaceae</taxon>
        <taxon>Oceaniferula</taxon>
    </lineage>
</organism>
<dbReference type="PROSITE" id="PS50088">
    <property type="entry name" value="ANK_REPEAT"/>
    <property type="match status" value="2"/>
</dbReference>
<name>A0A851GIX5_9BACT</name>
<keyword evidence="2 3" id="KW-0040">ANK repeat</keyword>
<dbReference type="AlphaFoldDB" id="A0A851GIX5"/>
<dbReference type="PANTHER" id="PTHR24171:SF9">
    <property type="entry name" value="ANKYRIN REPEAT DOMAIN-CONTAINING PROTEIN 39"/>
    <property type="match status" value="1"/>
</dbReference>
<dbReference type="PROSITE" id="PS50297">
    <property type="entry name" value="ANK_REP_REGION"/>
    <property type="match status" value="1"/>
</dbReference>
<evidence type="ECO:0000256" key="1">
    <source>
        <dbReference type="ARBA" id="ARBA00022737"/>
    </source>
</evidence>
<evidence type="ECO:0000313" key="4">
    <source>
        <dbReference type="EMBL" id="NWK54600.1"/>
    </source>
</evidence>
<comment type="caution">
    <text evidence="4">The sequence shown here is derived from an EMBL/GenBank/DDBJ whole genome shotgun (WGS) entry which is preliminary data.</text>
</comment>
<dbReference type="Proteomes" id="UP000557872">
    <property type="component" value="Unassembled WGS sequence"/>
</dbReference>
<feature type="repeat" description="ANK" evidence="3">
    <location>
        <begin position="49"/>
        <end position="81"/>
    </location>
</feature>
<dbReference type="SUPFAM" id="SSF48403">
    <property type="entry name" value="Ankyrin repeat"/>
    <property type="match status" value="1"/>
</dbReference>
<evidence type="ECO:0000256" key="3">
    <source>
        <dbReference type="PROSITE-ProRule" id="PRU00023"/>
    </source>
</evidence>
<reference evidence="4 5" key="1">
    <citation type="submission" date="2020-07" db="EMBL/GenBank/DDBJ databases">
        <title>Roseicoccus Jingziensis gen. nov., sp. nov., isolated from coastal seawater.</title>
        <authorList>
            <person name="Feng X."/>
        </authorList>
    </citation>
    <scope>NUCLEOTIDE SEQUENCE [LARGE SCALE GENOMIC DNA]</scope>
    <source>
        <strain evidence="4 5">N1E253</strain>
    </source>
</reference>
<dbReference type="InterPro" id="IPR002110">
    <property type="entry name" value="Ankyrin_rpt"/>
</dbReference>
<dbReference type="InterPro" id="IPR036770">
    <property type="entry name" value="Ankyrin_rpt-contain_sf"/>
</dbReference>
<sequence length="181" mass="20234">MNEKQTTPEEETRYAELQQIALDAARMGETSTLEPMLRAGMPANLADAKGNTLIMLAAYHDHPDTVECLAYYGAEVDRRNGRGQTPLAGVAFKGHMDCARILVHYGADPEAPQGHGQTPVSFAAMFGRKQMLVYLQSVGKHHPVKNAFLRAGATLTRVMRKLVSRLFEARERKRLRWAVHY</sequence>